<evidence type="ECO:0000313" key="2">
    <source>
        <dbReference type="Proteomes" id="UP001396334"/>
    </source>
</evidence>
<sequence>MSKIPVFTIANKLETSKDLASPSYVDEESSPIAYDLVIGPIVQQIKCKTPRYQSEILELEEDDDINAAIKEHSLVGKIWLMDGATSMRKRSSDETRIKQTMDLTKGLKLDGVNESTNLVSEKINLVVVNSSPKLAVVVIPD</sequence>
<reference evidence="1 2" key="1">
    <citation type="journal article" date="2024" name="G3 (Bethesda)">
        <title>Genome assembly of Hibiscus sabdariffa L. provides insights into metabolisms of medicinal natural products.</title>
        <authorList>
            <person name="Kim T."/>
        </authorList>
    </citation>
    <scope>NUCLEOTIDE SEQUENCE [LARGE SCALE GENOMIC DNA]</scope>
    <source>
        <strain evidence="1">TK-2024</strain>
        <tissue evidence="1">Old leaves</tissue>
    </source>
</reference>
<evidence type="ECO:0000313" key="1">
    <source>
        <dbReference type="EMBL" id="KAK8998415.1"/>
    </source>
</evidence>
<dbReference type="EMBL" id="JBBPBN010000041">
    <property type="protein sequence ID" value="KAK8998415.1"/>
    <property type="molecule type" value="Genomic_DNA"/>
</dbReference>
<name>A0ABR2QD25_9ROSI</name>
<proteinExistence type="predicted"/>
<accession>A0ABR2QD25</accession>
<comment type="caution">
    <text evidence="1">The sequence shown here is derived from an EMBL/GenBank/DDBJ whole genome shotgun (WGS) entry which is preliminary data.</text>
</comment>
<dbReference type="Proteomes" id="UP001396334">
    <property type="component" value="Unassembled WGS sequence"/>
</dbReference>
<organism evidence="1 2">
    <name type="scientific">Hibiscus sabdariffa</name>
    <name type="common">roselle</name>
    <dbReference type="NCBI Taxonomy" id="183260"/>
    <lineage>
        <taxon>Eukaryota</taxon>
        <taxon>Viridiplantae</taxon>
        <taxon>Streptophyta</taxon>
        <taxon>Embryophyta</taxon>
        <taxon>Tracheophyta</taxon>
        <taxon>Spermatophyta</taxon>
        <taxon>Magnoliopsida</taxon>
        <taxon>eudicotyledons</taxon>
        <taxon>Gunneridae</taxon>
        <taxon>Pentapetalae</taxon>
        <taxon>rosids</taxon>
        <taxon>malvids</taxon>
        <taxon>Malvales</taxon>
        <taxon>Malvaceae</taxon>
        <taxon>Malvoideae</taxon>
        <taxon>Hibiscus</taxon>
    </lineage>
</organism>
<keyword evidence="2" id="KW-1185">Reference proteome</keyword>
<gene>
    <name evidence="1" type="ORF">V6N11_083806</name>
</gene>
<protein>
    <submittedName>
        <fullName evidence="1">Uncharacterized protein</fullName>
    </submittedName>
</protein>